<dbReference type="EMBL" id="CAJZBQ010000053">
    <property type="protein sequence ID" value="CAG9331167.1"/>
    <property type="molecule type" value="Genomic_DNA"/>
</dbReference>
<dbReference type="AlphaFoldDB" id="A0AAU9K2S1"/>
<evidence type="ECO:0008006" key="3">
    <source>
        <dbReference type="Google" id="ProtNLM"/>
    </source>
</evidence>
<organism evidence="1 2">
    <name type="scientific">Blepharisma stoltei</name>
    <dbReference type="NCBI Taxonomy" id="1481888"/>
    <lineage>
        <taxon>Eukaryota</taxon>
        <taxon>Sar</taxon>
        <taxon>Alveolata</taxon>
        <taxon>Ciliophora</taxon>
        <taxon>Postciliodesmatophora</taxon>
        <taxon>Heterotrichea</taxon>
        <taxon>Heterotrichida</taxon>
        <taxon>Blepharismidae</taxon>
        <taxon>Blepharisma</taxon>
    </lineage>
</organism>
<sequence length="68" mass="7570">MPLIVVAAPSIISWYWSCFRLRLDMRTTISPKITAVAILPIIIKNEARQASPWVLGTASFPTRSQTAL</sequence>
<evidence type="ECO:0000313" key="1">
    <source>
        <dbReference type="EMBL" id="CAG9331167.1"/>
    </source>
</evidence>
<proteinExistence type="predicted"/>
<evidence type="ECO:0000313" key="2">
    <source>
        <dbReference type="Proteomes" id="UP001162131"/>
    </source>
</evidence>
<comment type="caution">
    <text evidence="1">The sequence shown here is derived from an EMBL/GenBank/DDBJ whole genome shotgun (WGS) entry which is preliminary data.</text>
</comment>
<reference evidence="1" key="1">
    <citation type="submission" date="2021-09" db="EMBL/GenBank/DDBJ databases">
        <authorList>
            <consortium name="AG Swart"/>
            <person name="Singh M."/>
            <person name="Singh A."/>
            <person name="Seah K."/>
            <person name="Emmerich C."/>
        </authorList>
    </citation>
    <scope>NUCLEOTIDE SEQUENCE</scope>
    <source>
        <strain evidence="1">ATCC30299</strain>
    </source>
</reference>
<keyword evidence="2" id="KW-1185">Reference proteome</keyword>
<name>A0AAU9K2S1_9CILI</name>
<accession>A0AAU9K2S1</accession>
<gene>
    <name evidence="1" type="ORF">BSTOLATCC_MIC53245</name>
</gene>
<dbReference type="Proteomes" id="UP001162131">
    <property type="component" value="Unassembled WGS sequence"/>
</dbReference>
<protein>
    <recommendedName>
        <fullName evidence="3">Secreted protein</fullName>
    </recommendedName>
</protein>